<protein>
    <submittedName>
        <fullName evidence="1">Uncharacterized protein</fullName>
    </submittedName>
</protein>
<evidence type="ECO:0000313" key="2">
    <source>
        <dbReference type="Proteomes" id="UP000562395"/>
    </source>
</evidence>
<evidence type="ECO:0000313" key="1">
    <source>
        <dbReference type="EMBL" id="MBB3860442.1"/>
    </source>
</evidence>
<dbReference type="EMBL" id="JACICY010000003">
    <property type="protein sequence ID" value="MBB3860442.1"/>
    <property type="molecule type" value="Genomic_DNA"/>
</dbReference>
<keyword evidence="2" id="KW-1185">Reference proteome</keyword>
<gene>
    <name evidence="1" type="ORF">GGQ88_001708</name>
</gene>
<dbReference type="Proteomes" id="UP000562395">
    <property type="component" value="Unassembled WGS sequence"/>
</dbReference>
<name>A0A7W5ZW28_9SPHN</name>
<dbReference type="RefSeq" id="WP_183612706.1">
    <property type="nucleotide sequence ID" value="NZ_JACICY010000003.1"/>
</dbReference>
<comment type="caution">
    <text evidence="1">The sequence shown here is derived from an EMBL/GenBank/DDBJ whole genome shotgun (WGS) entry which is preliminary data.</text>
</comment>
<sequence length="256" mass="28416">MSTFAQYLAVVLLHEAEQLEDESYSGSFTSVASKVTTLLQGVKVSKNEVAEAISILVEFSGVQRYENPLTGGYFKVNYDNFRYYFIQDGPDPSDADKDGWKRLRTLLFEKYPILVTYAEIGRNFATDIIEHLRRVPESEWGHLRSDQASTAIPASDRIVSLSHNQVAELENPLSEVIDAVEKTNGDPDSPGFRERVLGQLRAGRELIRAGTIKSYLLYTVLLSALAEVAARNKGTAIEATINTLVELLINHVFSGG</sequence>
<proteinExistence type="predicted"/>
<organism evidence="1 2">
    <name type="scientific">Novosphingobium hassiacum</name>
    <dbReference type="NCBI Taxonomy" id="173676"/>
    <lineage>
        <taxon>Bacteria</taxon>
        <taxon>Pseudomonadati</taxon>
        <taxon>Pseudomonadota</taxon>
        <taxon>Alphaproteobacteria</taxon>
        <taxon>Sphingomonadales</taxon>
        <taxon>Sphingomonadaceae</taxon>
        <taxon>Novosphingobium</taxon>
    </lineage>
</organism>
<reference evidence="1 2" key="1">
    <citation type="submission" date="2020-08" db="EMBL/GenBank/DDBJ databases">
        <title>Genomic Encyclopedia of Type Strains, Phase IV (KMG-IV): sequencing the most valuable type-strain genomes for metagenomic binning, comparative biology and taxonomic classification.</title>
        <authorList>
            <person name="Goeker M."/>
        </authorList>
    </citation>
    <scope>NUCLEOTIDE SEQUENCE [LARGE SCALE GENOMIC DNA]</scope>
    <source>
        <strain evidence="1 2">DSM 14552</strain>
    </source>
</reference>
<accession>A0A7W5ZW28</accession>
<dbReference type="AlphaFoldDB" id="A0A7W5ZW28"/>